<accession>A0A135YUN5</accession>
<keyword evidence="4 10" id="KW-0812">Transmembrane</keyword>
<dbReference type="PRINTS" id="PR00303">
    <property type="entry name" value="SECYTRNLCASE"/>
</dbReference>
<reference evidence="15 17" key="2">
    <citation type="submission" date="2018-06" db="EMBL/GenBank/DDBJ databases">
        <authorList>
            <consortium name="Pathogen Informatics"/>
            <person name="Doyle S."/>
        </authorList>
    </citation>
    <scope>NUCLEOTIDE SEQUENCE [LARGE SCALE GENOMIC DNA]</scope>
    <source>
        <strain evidence="15 17">NCTC11460</strain>
    </source>
</reference>
<dbReference type="GO" id="GO:0005886">
    <property type="term" value="C:plasma membrane"/>
    <property type="evidence" value="ECO:0007669"/>
    <property type="project" value="UniProtKB-SubCell"/>
</dbReference>
<comment type="similarity">
    <text evidence="2 10 13">Belongs to the SecY/SEC61-alpha family.</text>
</comment>
<dbReference type="GeneID" id="79843217"/>
<dbReference type="NCBIfam" id="TIGR00967">
    <property type="entry name" value="3a0501s007"/>
    <property type="match status" value="1"/>
</dbReference>
<feature type="transmembrane region" description="Helical" evidence="10">
    <location>
        <begin position="112"/>
        <end position="137"/>
    </location>
</feature>
<dbReference type="Gene3D" id="1.10.3370.10">
    <property type="entry name" value="SecY subunit domain"/>
    <property type="match status" value="1"/>
</dbReference>
<organism evidence="14 16">
    <name type="scientific">Peptostreptococcus anaerobius</name>
    <dbReference type="NCBI Taxonomy" id="1261"/>
    <lineage>
        <taxon>Bacteria</taxon>
        <taxon>Bacillati</taxon>
        <taxon>Bacillota</taxon>
        <taxon>Clostridia</taxon>
        <taxon>Peptostreptococcales</taxon>
        <taxon>Peptostreptococcaceae</taxon>
        <taxon>Peptostreptococcus</taxon>
    </lineage>
</organism>
<dbReference type="GO" id="GO:0006605">
    <property type="term" value="P:protein targeting"/>
    <property type="evidence" value="ECO:0007669"/>
    <property type="project" value="UniProtKB-UniRule"/>
</dbReference>
<dbReference type="Proteomes" id="UP000070326">
    <property type="component" value="Unassembled WGS sequence"/>
</dbReference>
<feature type="transmembrane region" description="Helical" evidence="10">
    <location>
        <begin position="302"/>
        <end position="320"/>
    </location>
</feature>
<feature type="transmembrane region" description="Helical" evidence="10">
    <location>
        <begin position="361"/>
        <end position="379"/>
    </location>
</feature>
<evidence type="ECO:0000256" key="2">
    <source>
        <dbReference type="ARBA" id="ARBA00005751"/>
    </source>
</evidence>
<evidence type="ECO:0000256" key="3">
    <source>
        <dbReference type="ARBA" id="ARBA00022448"/>
    </source>
</evidence>
<keyword evidence="6 10" id="KW-1133">Transmembrane helix</keyword>
<dbReference type="PROSITE" id="PS00756">
    <property type="entry name" value="SECY_2"/>
    <property type="match status" value="1"/>
</dbReference>
<keyword evidence="3 10" id="KW-0813">Transport</keyword>
<comment type="subcellular location">
    <subcellularLocation>
        <location evidence="10">Cell membrane</location>
        <topology evidence="10">Multi-pass membrane protein</topology>
    </subcellularLocation>
    <subcellularLocation>
        <location evidence="1 12">Membrane</location>
        <topology evidence="1 12">Multi-pass membrane protein</topology>
    </subcellularLocation>
</comment>
<evidence type="ECO:0000256" key="7">
    <source>
        <dbReference type="ARBA" id="ARBA00023010"/>
    </source>
</evidence>
<evidence type="ECO:0000256" key="9">
    <source>
        <dbReference type="ARBA" id="ARBA00039733"/>
    </source>
</evidence>
<dbReference type="Pfam" id="PF00344">
    <property type="entry name" value="SecY"/>
    <property type="match status" value="1"/>
</dbReference>
<evidence type="ECO:0000313" key="14">
    <source>
        <dbReference type="EMBL" id="KXI13118.1"/>
    </source>
</evidence>
<dbReference type="GO" id="GO:0043952">
    <property type="term" value="P:protein transport by the Sec complex"/>
    <property type="evidence" value="ECO:0007669"/>
    <property type="project" value="UniProtKB-UniRule"/>
</dbReference>
<dbReference type="InterPro" id="IPR002208">
    <property type="entry name" value="SecY/SEC61-alpha"/>
</dbReference>
<keyword evidence="7 10" id="KW-0811">Translocation</keyword>
<name>A0A135YUN5_9FIRM</name>
<dbReference type="PANTHER" id="PTHR10906">
    <property type="entry name" value="SECY/SEC61-ALPHA FAMILY MEMBER"/>
    <property type="match status" value="1"/>
</dbReference>
<evidence type="ECO:0000256" key="5">
    <source>
        <dbReference type="ARBA" id="ARBA00022927"/>
    </source>
</evidence>
<evidence type="ECO:0000256" key="4">
    <source>
        <dbReference type="ARBA" id="ARBA00022692"/>
    </source>
</evidence>
<evidence type="ECO:0000256" key="6">
    <source>
        <dbReference type="ARBA" id="ARBA00022989"/>
    </source>
</evidence>
<comment type="function">
    <text evidence="10 11">The central subunit of the protein translocation channel SecYEG. Consists of two halves formed by TMs 1-5 and 6-10. These two domains form a lateral gate at the front which open onto the bilayer between TMs 2 and 7, and are clamped together by SecE at the back. The channel is closed by both a pore ring composed of hydrophobic SecY resides and a short helix (helix 2A) on the extracellular side of the membrane which forms a plug. The plug probably moves laterally to allow the channel to open. The ring and the pore may move independently.</text>
</comment>
<evidence type="ECO:0000313" key="17">
    <source>
        <dbReference type="Proteomes" id="UP000255101"/>
    </source>
</evidence>
<dbReference type="HAMAP" id="MF_01465">
    <property type="entry name" value="SecY"/>
    <property type="match status" value="1"/>
</dbReference>
<dbReference type="InterPro" id="IPR030659">
    <property type="entry name" value="SecY_CS"/>
</dbReference>
<evidence type="ECO:0000256" key="13">
    <source>
        <dbReference type="RuleBase" id="RU004349"/>
    </source>
</evidence>
<dbReference type="EMBL" id="LSQZ01000033">
    <property type="protein sequence ID" value="KXI13118.1"/>
    <property type="molecule type" value="Genomic_DNA"/>
</dbReference>
<feature type="transmembrane region" description="Helical" evidence="10">
    <location>
        <begin position="143"/>
        <end position="163"/>
    </location>
</feature>
<dbReference type="PROSITE" id="PS00755">
    <property type="entry name" value="SECY_1"/>
    <property type="match status" value="1"/>
</dbReference>
<feature type="transmembrane region" description="Helical" evidence="10">
    <location>
        <begin position="175"/>
        <end position="196"/>
    </location>
</feature>
<protein>
    <recommendedName>
        <fullName evidence="9 10">Protein translocase subunit SecY</fullName>
    </recommendedName>
</protein>
<keyword evidence="8 10" id="KW-0472">Membrane</keyword>
<evidence type="ECO:0000256" key="11">
    <source>
        <dbReference type="RuleBase" id="RU000537"/>
    </source>
</evidence>
<dbReference type="FunFam" id="1.10.3370.10:FF:000001">
    <property type="entry name" value="Preprotein translocase subunit SecY"/>
    <property type="match status" value="1"/>
</dbReference>
<feature type="transmembrane region" description="Helical" evidence="10">
    <location>
        <begin position="20"/>
        <end position="44"/>
    </location>
</feature>
<dbReference type="RefSeq" id="WP_002844191.1">
    <property type="nucleotide sequence ID" value="NZ_CAMPYD010000019.1"/>
</dbReference>
<sequence>MLNKFKQALQIKDIRKKLVFTFLMIIVFRMGTTIPVPGIDTSIIKNMVANNSLLGLYNMFSGGAFSNFTIFALGIGPYITASIIIQLLTAGFESLKELQKSGEEGKKKINKYTRFTALGLAVIQAIGITLGIVRRALKVNSPFFIFTVIITLVAASMMVMWLGDRITEKGLGNGSSVLIFVGIISRTPIDIIAISQKTSQGIIKWPAIAVLVVVILITITGVTFINESTRKIPVQYAKRVVGRKMYGGDSSHIPMKVNQSGVMPIIFASSILALPQTVALLGGPKMQAIVNNLFNMSTDRGFWTYRSIEIVLIVLFSYFYNTISFNTEDIAKNMKNSGGFIPGIRPGNPTETYLNGILSKLTIVGAAFLGIMAMVPALITHYMQIPMNLGGTSLLIVVGVALELKRQLESNLVMKNYQGFLK</sequence>
<dbReference type="PATRIC" id="fig|1261.3.peg.284"/>
<dbReference type="InterPro" id="IPR023201">
    <property type="entry name" value="SecY_dom_sf"/>
</dbReference>
<dbReference type="Proteomes" id="UP000255101">
    <property type="component" value="Unassembled WGS sequence"/>
</dbReference>
<reference evidence="14 16" key="1">
    <citation type="submission" date="2016-02" db="EMBL/GenBank/DDBJ databases">
        <authorList>
            <person name="Wen L."/>
            <person name="He K."/>
            <person name="Yang H."/>
        </authorList>
    </citation>
    <scope>NUCLEOTIDE SEQUENCE [LARGE SCALE GENOMIC DNA]</scope>
    <source>
        <strain evidence="14 16">MJR8628A</strain>
    </source>
</reference>
<keyword evidence="10" id="KW-1003">Cell membrane</keyword>
<evidence type="ECO:0000313" key="16">
    <source>
        <dbReference type="Proteomes" id="UP000070326"/>
    </source>
</evidence>
<feature type="transmembrane region" description="Helical" evidence="10">
    <location>
        <begin position="261"/>
        <end position="282"/>
    </location>
</feature>
<evidence type="ECO:0000256" key="12">
    <source>
        <dbReference type="RuleBase" id="RU003484"/>
    </source>
</evidence>
<gene>
    <name evidence="10 15" type="primary">secY</name>
    <name evidence="14" type="ORF">HMPREF3195_00876</name>
    <name evidence="15" type="ORF">NCTC11460_01699</name>
</gene>
<dbReference type="AlphaFoldDB" id="A0A135YUN5"/>
<dbReference type="SUPFAM" id="SSF103491">
    <property type="entry name" value="Preprotein translocase SecY subunit"/>
    <property type="match status" value="1"/>
</dbReference>
<evidence type="ECO:0000256" key="8">
    <source>
        <dbReference type="ARBA" id="ARBA00023136"/>
    </source>
</evidence>
<dbReference type="InterPro" id="IPR026593">
    <property type="entry name" value="SecY"/>
</dbReference>
<feature type="transmembrane region" description="Helical" evidence="10">
    <location>
        <begin position="202"/>
        <end position="225"/>
    </location>
</feature>
<keyword evidence="5 10" id="KW-0653">Protein transport</keyword>
<comment type="subunit">
    <text evidence="10">Component of the Sec protein translocase complex. Heterotrimer consisting of SecY, SecE and SecG subunits. The heterotrimers can form oligomers, although 1 heterotrimer is thought to be able to translocate proteins. Interacts with the ribosome. Interacts with SecDF, and other proteins may be involved. Interacts with SecA.</text>
</comment>
<dbReference type="STRING" id="1261.HMPREF3195_00876"/>
<evidence type="ECO:0000256" key="1">
    <source>
        <dbReference type="ARBA" id="ARBA00004141"/>
    </source>
</evidence>
<proteinExistence type="inferred from homology"/>
<dbReference type="eggNOG" id="COG0201">
    <property type="taxonomic scope" value="Bacteria"/>
</dbReference>
<dbReference type="GO" id="GO:0065002">
    <property type="term" value="P:intracellular protein transmembrane transport"/>
    <property type="evidence" value="ECO:0007669"/>
    <property type="project" value="UniProtKB-UniRule"/>
</dbReference>
<evidence type="ECO:0000256" key="10">
    <source>
        <dbReference type="HAMAP-Rule" id="MF_01465"/>
    </source>
</evidence>
<evidence type="ECO:0000313" key="15">
    <source>
        <dbReference type="EMBL" id="SUB61753.1"/>
    </source>
</evidence>
<dbReference type="PIRSF" id="PIRSF004557">
    <property type="entry name" value="SecY"/>
    <property type="match status" value="1"/>
</dbReference>
<feature type="transmembrane region" description="Helical" evidence="10">
    <location>
        <begin position="385"/>
        <end position="404"/>
    </location>
</feature>
<dbReference type="EMBL" id="UGTB01000004">
    <property type="protein sequence ID" value="SUB61753.1"/>
    <property type="molecule type" value="Genomic_DNA"/>
</dbReference>
<feature type="transmembrane region" description="Helical" evidence="10">
    <location>
        <begin position="64"/>
        <end position="92"/>
    </location>
</feature>